<reference evidence="1 2" key="1">
    <citation type="submission" date="2014-03" db="EMBL/GenBank/DDBJ databases">
        <title>Genomics of Bifidobacteria.</title>
        <authorList>
            <person name="Ventura M."/>
            <person name="Milani C."/>
            <person name="Lugli G.A."/>
        </authorList>
    </citation>
    <scope>NUCLEOTIDE SEQUENCE [LARGE SCALE GENOMIC DNA]</scope>
    <source>
        <strain evidence="1 2">LMG 11591</strain>
    </source>
</reference>
<evidence type="ECO:0000313" key="1">
    <source>
        <dbReference type="EMBL" id="KFI67730.1"/>
    </source>
</evidence>
<accession>A0A087B9N0</accession>
<name>A0A087B9N0_9BIFI</name>
<dbReference type="AlphaFoldDB" id="A0A087B9N0"/>
<comment type="caution">
    <text evidence="1">The sequence shown here is derived from an EMBL/GenBank/DDBJ whole genome shotgun (WGS) entry which is preliminary data.</text>
</comment>
<protein>
    <submittedName>
        <fullName evidence="1">Uncharacterized protein</fullName>
    </submittedName>
</protein>
<gene>
    <name evidence="1" type="ORF">BMAGN_1540</name>
</gene>
<sequence length="59" mass="6714">MGTSDFMRHMSEDVMIPIADESDKQLQRCEEVIENYPGKKSITTLRQPFQADDPATACH</sequence>
<organism evidence="1 2">
    <name type="scientific">Bifidobacterium magnum</name>
    <dbReference type="NCBI Taxonomy" id="1692"/>
    <lineage>
        <taxon>Bacteria</taxon>
        <taxon>Bacillati</taxon>
        <taxon>Actinomycetota</taxon>
        <taxon>Actinomycetes</taxon>
        <taxon>Bifidobacteriales</taxon>
        <taxon>Bifidobacteriaceae</taxon>
        <taxon>Bifidobacterium</taxon>
    </lineage>
</organism>
<dbReference type="STRING" id="1692.BMAGN_1540"/>
<proteinExistence type="predicted"/>
<keyword evidence="2" id="KW-1185">Reference proteome</keyword>
<evidence type="ECO:0000313" key="2">
    <source>
        <dbReference type="Proteomes" id="UP000029052"/>
    </source>
</evidence>
<dbReference type="EMBL" id="JGZB01000009">
    <property type="protein sequence ID" value="KFI67730.1"/>
    <property type="molecule type" value="Genomic_DNA"/>
</dbReference>
<dbReference type="Proteomes" id="UP000029052">
    <property type="component" value="Unassembled WGS sequence"/>
</dbReference>